<name>A0ABR1XYY8_9PEZI</name>
<dbReference type="InterPro" id="IPR051266">
    <property type="entry name" value="CLCR"/>
</dbReference>
<protein>
    <submittedName>
        <fullName evidence="3">Hint-domain-containing protein</fullName>
    </submittedName>
</protein>
<dbReference type="Proteomes" id="UP001456524">
    <property type="component" value="Unassembled WGS sequence"/>
</dbReference>
<dbReference type="PANTHER" id="PTHR10579:SF156">
    <property type="entry name" value="VWFA DOMAIN-CONTAINING PROTEIN"/>
    <property type="match status" value="1"/>
</dbReference>
<sequence>MTNDTNINGNMNQATTITTVYEEPRQAEYLEETIENFTEDKPLKWTRTLTTSNTHEGLIPGELIENTRVTTVYGEGDVMESAQRNMTTINEGQEVKNFEEHFGSNKNAGVTTDKKVNSIDASSQRTNFFQREPKSPRGIQRSFTLPCSPPMSPGTMSPGIMSPGAMSPLPMSPSSPTFGFFDQKSLFEPESGKDDLMDEDFEPNPFSPRSSFSSKGPTLSRAQTWASQSLAECLAESDAKAKVELHPLQTKTGMIVSVQPPEKPLNLHRHAVDLVLAIDVSQSMAVAARLPGSSEDTGLSIMDLVKHAIRSIIETMDEDDRLGLVAFGNEAHVLQSLAPMDEANKESILSKLEELEPSGQTNLWAGLRTAYTLFDRASASGNAAALYLMSDGEPKQRGQPETDYVSKLKPMLKRTHAQLKAPRSIHTFGFGYKVRSDVLQSIAEVGGGNYAFISDAGMLGTVLVHAVANFYSTFATGAKLTLRTTGGLVLKVPKGAIVSHKSDNELVLSLNNIQFGQSRDHFFEYESGTVTDDAGVSATLVYTAPGDVCHVASAKTQVSKVSSLESDLVNYHVSRAKVCEFLSSLSASKDIGFAAQHEALQNAQAELKQLVKSLKDGQTDDKLEDGLLEDLDGEDPKGQIRTALAGDLNFRTWGVHYLPSLLHAHRNQISTSFKDGRYGQNSPMFRKYLEELNTCFNSLPGPKPSRPNLGRTRSDSLMSAADKTTAQTPMADFNRVDNPCFAGSCRVQIANGTNIPVRKLRPGMAVWTPVGPRKVVAVVKTRARDVTMCQIGDLWITPYHPIYHEHSWVFPMAVADSVAMQSTNIYSVLLAQHGAPHAHAIEVGGVTCVTLGHGLMQKGAQGVRGHPYLGNWQAIFKDLAKLPKERSGKLRAGGIRRDPATGLAAGFVPPGGRLESRPSWLRLSPRLSPTLLKRQMSVRSVRGYLAPVSDSVWGLR</sequence>
<proteinExistence type="predicted"/>
<reference evidence="3 4" key="1">
    <citation type="journal article" date="2022" name="G3 (Bethesda)">
        <title>Enemy or ally: a genomic approach to elucidate the lifestyle of Phyllosticta citrichinaensis.</title>
        <authorList>
            <person name="Buijs V.A."/>
            <person name="Groenewald J.Z."/>
            <person name="Haridas S."/>
            <person name="LaButti K.M."/>
            <person name="Lipzen A."/>
            <person name="Martin F.M."/>
            <person name="Barry K."/>
            <person name="Grigoriev I.V."/>
            <person name="Crous P.W."/>
            <person name="Seidl M.F."/>
        </authorList>
    </citation>
    <scope>NUCLEOTIDE SEQUENCE [LARGE SCALE GENOMIC DNA]</scope>
    <source>
        <strain evidence="3 4">CBS 129764</strain>
    </source>
</reference>
<dbReference type="InterPro" id="IPR036465">
    <property type="entry name" value="vWFA_dom_sf"/>
</dbReference>
<comment type="caution">
    <text evidence="3">The sequence shown here is derived from an EMBL/GenBank/DDBJ whole genome shotgun (WGS) entry which is preliminary data.</text>
</comment>
<evidence type="ECO:0000256" key="1">
    <source>
        <dbReference type="SAM" id="MobiDB-lite"/>
    </source>
</evidence>
<feature type="region of interest" description="Disordered" evidence="1">
    <location>
        <begin position="698"/>
        <end position="719"/>
    </location>
</feature>
<feature type="domain" description="VWFA" evidence="2">
    <location>
        <begin position="273"/>
        <end position="467"/>
    </location>
</feature>
<dbReference type="SUPFAM" id="SSF51294">
    <property type="entry name" value="Hedgehog/intein (Hint) domain"/>
    <property type="match status" value="1"/>
</dbReference>
<evidence type="ECO:0000313" key="3">
    <source>
        <dbReference type="EMBL" id="KAK8173484.1"/>
    </source>
</evidence>
<dbReference type="PANTHER" id="PTHR10579">
    <property type="entry name" value="CALCIUM-ACTIVATED CHLORIDE CHANNEL REGULATOR"/>
    <property type="match status" value="1"/>
</dbReference>
<evidence type="ECO:0000313" key="4">
    <source>
        <dbReference type="Proteomes" id="UP001456524"/>
    </source>
</evidence>
<dbReference type="EMBL" id="JBBWUH010000003">
    <property type="protein sequence ID" value="KAK8173484.1"/>
    <property type="molecule type" value="Genomic_DNA"/>
</dbReference>
<dbReference type="Pfam" id="PF13519">
    <property type="entry name" value="VWA_2"/>
    <property type="match status" value="1"/>
</dbReference>
<dbReference type="SMART" id="SM00327">
    <property type="entry name" value="VWA"/>
    <property type="match status" value="1"/>
</dbReference>
<gene>
    <name evidence="3" type="ORF">IWX90DRAFT_412901</name>
</gene>
<keyword evidence="4" id="KW-1185">Reference proteome</keyword>
<dbReference type="Pfam" id="PF14623">
    <property type="entry name" value="Vint"/>
    <property type="match status" value="1"/>
</dbReference>
<dbReference type="Gene3D" id="3.40.50.410">
    <property type="entry name" value="von Willebrand factor, type A domain"/>
    <property type="match status" value="1"/>
</dbReference>
<dbReference type="InterPro" id="IPR002035">
    <property type="entry name" value="VWF_A"/>
</dbReference>
<accession>A0ABR1XYY8</accession>
<dbReference type="InterPro" id="IPR032838">
    <property type="entry name" value="Vwaint_dom"/>
</dbReference>
<dbReference type="SUPFAM" id="SSF53300">
    <property type="entry name" value="vWA-like"/>
    <property type="match status" value="1"/>
</dbReference>
<feature type="region of interest" description="Disordered" evidence="1">
    <location>
        <begin position="132"/>
        <end position="152"/>
    </location>
</feature>
<dbReference type="PROSITE" id="PS50234">
    <property type="entry name" value="VWFA"/>
    <property type="match status" value="1"/>
</dbReference>
<organism evidence="3 4">
    <name type="scientific">Phyllosticta citrichinensis</name>
    <dbReference type="NCBI Taxonomy" id="1130410"/>
    <lineage>
        <taxon>Eukaryota</taxon>
        <taxon>Fungi</taxon>
        <taxon>Dikarya</taxon>
        <taxon>Ascomycota</taxon>
        <taxon>Pezizomycotina</taxon>
        <taxon>Dothideomycetes</taxon>
        <taxon>Dothideomycetes incertae sedis</taxon>
        <taxon>Botryosphaeriales</taxon>
        <taxon>Phyllostictaceae</taxon>
        <taxon>Phyllosticta</taxon>
    </lineage>
</organism>
<evidence type="ECO:0000259" key="2">
    <source>
        <dbReference type="PROSITE" id="PS50234"/>
    </source>
</evidence>
<dbReference type="Pfam" id="PF14624">
    <property type="entry name" value="Vwaint"/>
    <property type="match status" value="1"/>
</dbReference>
<dbReference type="InterPro" id="IPR036844">
    <property type="entry name" value="Hint_dom_sf"/>
</dbReference>
<dbReference type="InterPro" id="IPR039510">
    <property type="entry name" value="Vint_dom"/>
</dbReference>